<protein>
    <submittedName>
        <fullName evidence="2">Uncharacterized protein</fullName>
    </submittedName>
</protein>
<proteinExistence type="predicted"/>
<accession>M0NS45</accession>
<comment type="caution">
    <text evidence="2">The sequence shown here is derived from an EMBL/GenBank/DDBJ whole genome shotgun (WGS) entry which is preliminary data.</text>
</comment>
<dbReference type="Proteomes" id="UP000011546">
    <property type="component" value="Unassembled WGS sequence"/>
</dbReference>
<evidence type="ECO:0000313" key="2">
    <source>
        <dbReference type="EMBL" id="EMA59440.1"/>
    </source>
</evidence>
<gene>
    <name evidence="2" type="ORF">C468_14412</name>
</gene>
<evidence type="ECO:0000313" key="3">
    <source>
        <dbReference type="Proteomes" id="UP000011546"/>
    </source>
</evidence>
<keyword evidence="3" id="KW-1185">Reference proteome</keyword>
<dbReference type="AlphaFoldDB" id="M0NS45"/>
<sequence length="73" mass="7970">MRSVDHRSRRYGRWRNPTERGCTDRTGIAAAFGGPVARPTDAHPPSGGARGGVIERPPVIEDLLLESGYLRSL</sequence>
<dbReference type="STRING" id="1230456.C468_14412"/>
<organism evidence="2 3">
    <name type="scientific">Halorubrum kocurii JCM 14978</name>
    <dbReference type="NCBI Taxonomy" id="1230456"/>
    <lineage>
        <taxon>Archaea</taxon>
        <taxon>Methanobacteriati</taxon>
        <taxon>Methanobacteriota</taxon>
        <taxon>Stenosarchaea group</taxon>
        <taxon>Halobacteria</taxon>
        <taxon>Halobacteriales</taxon>
        <taxon>Haloferacaceae</taxon>
        <taxon>Halorubrum</taxon>
    </lineage>
</organism>
<feature type="region of interest" description="Disordered" evidence="1">
    <location>
        <begin position="1"/>
        <end position="57"/>
    </location>
</feature>
<reference evidence="2 3" key="1">
    <citation type="journal article" date="2014" name="PLoS Genet.">
        <title>Phylogenetically driven sequencing of extremely halophilic archaea reveals strategies for static and dynamic osmo-response.</title>
        <authorList>
            <person name="Becker E.A."/>
            <person name="Seitzer P.M."/>
            <person name="Tritt A."/>
            <person name="Larsen D."/>
            <person name="Krusor M."/>
            <person name="Yao A.I."/>
            <person name="Wu D."/>
            <person name="Madern D."/>
            <person name="Eisen J.A."/>
            <person name="Darling A.E."/>
            <person name="Facciotti M.T."/>
        </authorList>
    </citation>
    <scope>NUCLEOTIDE SEQUENCE [LARGE SCALE GENOMIC DNA]</scope>
    <source>
        <strain evidence="2 3">JCM 14978</strain>
    </source>
</reference>
<dbReference type="EMBL" id="AOJH01000086">
    <property type="protein sequence ID" value="EMA59440.1"/>
    <property type="molecule type" value="Genomic_DNA"/>
</dbReference>
<name>M0NS45_9EURY</name>
<evidence type="ECO:0000256" key="1">
    <source>
        <dbReference type="SAM" id="MobiDB-lite"/>
    </source>
</evidence>